<keyword evidence="4" id="KW-0808">Transferase</keyword>
<organism evidence="4 5">
    <name type="scientific">Escherichia coli</name>
    <dbReference type="NCBI Taxonomy" id="562"/>
    <lineage>
        <taxon>Bacteria</taxon>
        <taxon>Pseudomonadati</taxon>
        <taxon>Pseudomonadota</taxon>
        <taxon>Gammaproteobacteria</taxon>
        <taxon>Enterobacterales</taxon>
        <taxon>Enterobacteriaceae</taxon>
        <taxon>Escherichia</taxon>
    </lineage>
</organism>
<evidence type="ECO:0000256" key="2">
    <source>
        <dbReference type="ARBA" id="ARBA00016519"/>
    </source>
</evidence>
<dbReference type="InterPro" id="IPR000860">
    <property type="entry name" value="HemC"/>
</dbReference>
<proteinExistence type="predicted"/>
<evidence type="ECO:0000313" key="4">
    <source>
        <dbReference type="EMBL" id="STP23187.1"/>
    </source>
</evidence>
<dbReference type="InterPro" id="IPR036803">
    <property type="entry name" value="Porphobilinogen_deaminase_C_sf"/>
</dbReference>
<dbReference type="EMBL" id="UGEM01000004">
    <property type="protein sequence ID" value="STP23187.1"/>
    <property type="molecule type" value="Genomic_DNA"/>
</dbReference>
<sequence>MGIECRLDDARTRELLAALNHHETALRVTAERAMNTRLEGGCQVPIGSYAELIDGEIWLRALVGAPDGSQIIRGERRGAPQDAEQMGISLAEELLNNGAREILAEVYNGDAPA</sequence>
<dbReference type="SUPFAM" id="SSF54782">
    <property type="entry name" value="Porphobilinogen deaminase (hydroxymethylbilane synthase), C-terminal domain"/>
    <property type="match status" value="1"/>
</dbReference>
<reference evidence="4 5" key="1">
    <citation type="submission" date="2018-06" db="EMBL/GenBank/DDBJ databases">
        <authorList>
            <consortium name="Pathogen Informatics"/>
            <person name="Doyle S."/>
        </authorList>
    </citation>
    <scope>NUCLEOTIDE SEQUENCE [LARGE SCALE GENOMIC DNA]</scope>
    <source>
        <strain evidence="4 5">NCTC9075</strain>
    </source>
</reference>
<dbReference type="GO" id="GO:0004418">
    <property type="term" value="F:hydroxymethylbilane synthase activity"/>
    <property type="evidence" value="ECO:0007669"/>
    <property type="project" value="InterPro"/>
</dbReference>
<dbReference type="FunFam" id="3.30.160.40:FF:000002">
    <property type="entry name" value="Porphobilinogen deaminase"/>
    <property type="match status" value="1"/>
</dbReference>
<dbReference type="Gene3D" id="3.30.160.40">
    <property type="entry name" value="Porphobilinogen deaminase, C-terminal domain"/>
    <property type="match status" value="1"/>
</dbReference>
<dbReference type="PANTHER" id="PTHR11557:SF0">
    <property type="entry name" value="PORPHOBILINOGEN DEAMINASE"/>
    <property type="match status" value="1"/>
</dbReference>
<protein>
    <recommendedName>
        <fullName evidence="2">Porphobilinogen deaminase</fullName>
    </recommendedName>
</protein>
<dbReference type="Pfam" id="PF03900">
    <property type="entry name" value="Porphobil_deamC"/>
    <property type="match status" value="1"/>
</dbReference>
<feature type="domain" description="Porphobilinogen deaminase C-terminal" evidence="3">
    <location>
        <begin position="26"/>
        <end position="96"/>
    </location>
</feature>
<accession>A0A377KFN9</accession>
<gene>
    <name evidence="4" type="primary">hemC_2</name>
    <name evidence="4" type="ORF">NCTC9075_06718</name>
</gene>
<dbReference type="InterPro" id="IPR022418">
    <property type="entry name" value="Porphobilinogen_deaminase_C"/>
</dbReference>
<dbReference type="Proteomes" id="UP000254181">
    <property type="component" value="Unassembled WGS sequence"/>
</dbReference>
<dbReference type="PANTHER" id="PTHR11557">
    <property type="entry name" value="PORPHOBILINOGEN DEAMINASE"/>
    <property type="match status" value="1"/>
</dbReference>
<name>A0A377KFN9_ECOLX</name>
<dbReference type="AlphaFoldDB" id="A0A377KFN9"/>
<evidence type="ECO:0000259" key="3">
    <source>
        <dbReference type="Pfam" id="PF03900"/>
    </source>
</evidence>
<dbReference type="InterPro" id="IPR022419">
    <property type="entry name" value="Porphobilin_deaminase_cofac_BS"/>
</dbReference>
<comment type="subunit">
    <text evidence="1">Monomer.</text>
</comment>
<evidence type="ECO:0000256" key="1">
    <source>
        <dbReference type="ARBA" id="ARBA00011245"/>
    </source>
</evidence>
<dbReference type="PROSITE" id="PS00533">
    <property type="entry name" value="PORPHOBILINOGEN_DEAM"/>
    <property type="match status" value="1"/>
</dbReference>
<dbReference type="GO" id="GO:0005737">
    <property type="term" value="C:cytoplasm"/>
    <property type="evidence" value="ECO:0007669"/>
    <property type="project" value="TreeGrafter"/>
</dbReference>
<dbReference type="GO" id="GO:0006783">
    <property type="term" value="P:heme biosynthetic process"/>
    <property type="evidence" value="ECO:0007669"/>
    <property type="project" value="TreeGrafter"/>
</dbReference>
<evidence type="ECO:0000313" key="5">
    <source>
        <dbReference type="Proteomes" id="UP000254181"/>
    </source>
</evidence>